<evidence type="ECO:0000313" key="2">
    <source>
        <dbReference type="Proteomes" id="UP000275078"/>
    </source>
</evidence>
<organism evidence="1 2">
    <name type="scientific">Ascobolus immersus RN42</name>
    <dbReference type="NCBI Taxonomy" id="1160509"/>
    <lineage>
        <taxon>Eukaryota</taxon>
        <taxon>Fungi</taxon>
        <taxon>Dikarya</taxon>
        <taxon>Ascomycota</taxon>
        <taxon>Pezizomycotina</taxon>
        <taxon>Pezizomycetes</taxon>
        <taxon>Pezizales</taxon>
        <taxon>Ascobolaceae</taxon>
        <taxon>Ascobolus</taxon>
    </lineage>
</organism>
<dbReference type="OrthoDB" id="5412085at2759"/>
<keyword evidence="2" id="KW-1185">Reference proteome</keyword>
<dbReference type="Proteomes" id="UP000275078">
    <property type="component" value="Unassembled WGS sequence"/>
</dbReference>
<protein>
    <submittedName>
        <fullName evidence="1">Uncharacterized protein</fullName>
    </submittedName>
</protein>
<reference evidence="1 2" key="1">
    <citation type="journal article" date="2018" name="Nat. Ecol. Evol.">
        <title>Pezizomycetes genomes reveal the molecular basis of ectomycorrhizal truffle lifestyle.</title>
        <authorList>
            <person name="Murat C."/>
            <person name="Payen T."/>
            <person name="Noel B."/>
            <person name="Kuo A."/>
            <person name="Morin E."/>
            <person name="Chen J."/>
            <person name="Kohler A."/>
            <person name="Krizsan K."/>
            <person name="Balestrini R."/>
            <person name="Da Silva C."/>
            <person name="Montanini B."/>
            <person name="Hainaut M."/>
            <person name="Levati E."/>
            <person name="Barry K.W."/>
            <person name="Belfiori B."/>
            <person name="Cichocki N."/>
            <person name="Clum A."/>
            <person name="Dockter R.B."/>
            <person name="Fauchery L."/>
            <person name="Guy J."/>
            <person name="Iotti M."/>
            <person name="Le Tacon F."/>
            <person name="Lindquist E.A."/>
            <person name="Lipzen A."/>
            <person name="Malagnac F."/>
            <person name="Mello A."/>
            <person name="Molinier V."/>
            <person name="Miyauchi S."/>
            <person name="Poulain J."/>
            <person name="Riccioni C."/>
            <person name="Rubini A."/>
            <person name="Sitrit Y."/>
            <person name="Splivallo R."/>
            <person name="Traeger S."/>
            <person name="Wang M."/>
            <person name="Zifcakova L."/>
            <person name="Wipf D."/>
            <person name="Zambonelli A."/>
            <person name="Paolocci F."/>
            <person name="Nowrousian M."/>
            <person name="Ottonello S."/>
            <person name="Baldrian P."/>
            <person name="Spatafora J.W."/>
            <person name="Henrissat B."/>
            <person name="Nagy L.G."/>
            <person name="Aury J.M."/>
            <person name="Wincker P."/>
            <person name="Grigoriev I.V."/>
            <person name="Bonfante P."/>
            <person name="Martin F.M."/>
        </authorList>
    </citation>
    <scope>NUCLEOTIDE SEQUENCE [LARGE SCALE GENOMIC DNA]</scope>
    <source>
        <strain evidence="1 2">RN42</strain>
    </source>
</reference>
<sequence>SADWCWEAQDELEDGHFIPGLIFGSDETSYSQLGGDKKGWPIFMSIINIHSSVRNLKSSKTFV</sequence>
<dbReference type="AlphaFoldDB" id="A0A3N4HGI7"/>
<feature type="non-terminal residue" evidence="1">
    <location>
        <position position="1"/>
    </location>
</feature>
<accession>A0A3N4HGI7</accession>
<gene>
    <name evidence="1" type="ORF">BJ508DRAFT_218312</name>
</gene>
<dbReference type="EMBL" id="ML119959">
    <property type="protein sequence ID" value="RPA71200.1"/>
    <property type="molecule type" value="Genomic_DNA"/>
</dbReference>
<proteinExistence type="predicted"/>
<name>A0A3N4HGI7_ASCIM</name>
<evidence type="ECO:0000313" key="1">
    <source>
        <dbReference type="EMBL" id="RPA71200.1"/>
    </source>
</evidence>
<dbReference type="Pfam" id="PF18759">
    <property type="entry name" value="Plavaka"/>
    <property type="match status" value="1"/>
</dbReference>
<dbReference type="InterPro" id="IPR041078">
    <property type="entry name" value="Plavaka"/>
</dbReference>
<dbReference type="STRING" id="1160509.A0A3N4HGI7"/>